<evidence type="ECO:0000313" key="1">
    <source>
        <dbReference type="EMBL" id="CAL1575121.1"/>
    </source>
</evidence>
<protein>
    <submittedName>
        <fullName evidence="1">Uncharacterized protein</fullName>
    </submittedName>
</protein>
<keyword evidence="2" id="KW-1185">Reference proteome</keyword>
<dbReference type="EMBL" id="OZ035834">
    <property type="protein sequence ID" value="CAL1575121.1"/>
    <property type="molecule type" value="Genomic_DNA"/>
</dbReference>
<name>A0AAV2JEX7_KNICA</name>
<sequence length="68" mass="7190">MGATWREQRWEGGLGYLCTGDLFAMGSGLADCQSAHALLRISEKSVNDPGSRSDVQATCGAIWNNSAA</sequence>
<reference evidence="1 2" key="1">
    <citation type="submission" date="2024-04" db="EMBL/GenBank/DDBJ databases">
        <authorList>
            <person name="Waldvogel A.-M."/>
            <person name="Schoenle A."/>
        </authorList>
    </citation>
    <scope>NUCLEOTIDE SEQUENCE [LARGE SCALE GENOMIC DNA]</scope>
</reference>
<dbReference type="AlphaFoldDB" id="A0AAV2JEX7"/>
<organism evidence="1 2">
    <name type="scientific">Knipowitschia caucasica</name>
    <name type="common">Caucasian dwarf goby</name>
    <name type="synonym">Pomatoschistus caucasicus</name>
    <dbReference type="NCBI Taxonomy" id="637954"/>
    <lineage>
        <taxon>Eukaryota</taxon>
        <taxon>Metazoa</taxon>
        <taxon>Chordata</taxon>
        <taxon>Craniata</taxon>
        <taxon>Vertebrata</taxon>
        <taxon>Euteleostomi</taxon>
        <taxon>Actinopterygii</taxon>
        <taxon>Neopterygii</taxon>
        <taxon>Teleostei</taxon>
        <taxon>Neoteleostei</taxon>
        <taxon>Acanthomorphata</taxon>
        <taxon>Gobiaria</taxon>
        <taxon>Gobiiformes</taxon>
        <taxon>Gobioidei</taxon>
        <taxon>Gobiidae</taxon>
        <taxon>Gobiinae</taxon>
        <taxon>Knipowitschia</taxon>
    </lineage>
</organism>
<gene>
    <name evidence="1" type="ORF">KC01_LOCUS6755</name>
</gene>
<accession>A0AAV2JEX7</accession>
<dbReference type="Proteomes" id="UP001497482">
    <property type="component" value="Chromosome 12"/>
</dbReference>
<evidence type="ECO:0000313" key="2">
    <source>
        <dbReference type="Proteomes" id="UP001497482"/>
    </source>
</evidence>
<proteinExistence type="predicted"/>